<dbReference type="PANTHER" id="PTHR24166">
    <property type="entry name" value="ROLLING PEBBLES, ISOFORM B"/>
    <property type="match status" value="1"/>
</dbReference>
<dbReference type="Pfam" id="PF07525">
    <property type="entry name" value="SOCS_box"/>
    <property type="match status" value="1"/>
</dbReference>
<dbReference type="AlphaFoldDB" id="A0AAN8P374"/>
<dbReference type="GO" id="GO:0035556">
    <property type="term" value="P:intracellular signal transduction"/>
    <property type="evidence" value="ECO:0007669"/>
    <property type="project" value="InterPro"/>
</dbReference>
<evidence type="ECO:0000256" key="3">
    <source>
        <dbReference type="PROSITE-ProRule" id="PRU00023"/>
    </source>
</evidence>
<feature type="domain" description="SOCS box" evidence="4">
    <location>
        <begin position="438"/>
        <end position="485"/>
    </location>
</feature>
<gene>
    <name evidence="5" type="ORF">RUM43_009857</name>
</gene>
<dbReference type="CDD" id="cd03587">
    <property type="entry name" value="SOCS"/>
    <property type="match status" value="1"/>
</dbReference>
<evidence type="ECO:0000259" key="4">
    <source>
        <dbReference type="PROSITE" id="PS50225"/>
    </source>
</evidence>
<sequence>MEDTIFDIRYADSVSSLVKAIIKGDLKETKKLLLRGKLPQAADNRGWTALHYCAALNQVKVLKLILKMKAKSKKHLVNLRTWENLTPLAIALKNQSPSVNLVQVLLKAGANTNLSSHTNLSPLHLACMKKGNIEIVRLLVQHGANVNAQEDISKSTALHLAAADAKDDQVLKYLLELSDLTIENCHGHTAFFETCAANFTEGVRAFLQFDKNLATTKCDIPALVQVCFLGNLEAADLLIKSGANVNKRCKALVKDPSEEGAIILDVENYLPIHSTLNNLQLFQLLLGLTNHEEIKKLNSNYCSFPLFILIYAEDISFYETLLQFDCPEELKVITSQGLTNFFANCSWEITLAERKFRFCFAYNFLLQPEAVIQNFISFVSRNKVEKTLKFLHQLAKMGISSGRHFFHKQHLTVILQEITKEKFHDCEMSMLAESCYTLLMKNVLSLKQLCRRAVRSYVRSLTTSDWLAYKIIRESNLPECLKEFLFFKM</sequence>
<dbReference type="Pfam" id="PF00023">
    <property type="entry name" value="Ank"/>
    <property type="match status" value="1"/>
</dbReference>
<accession>A0AAN8P374</accession>
<evidence type="ECO:0000256" key="1">
    <source>
        <dbReference type="ARBA" id="ARBA00022737"/>
    </source>
</evidence>
<feature type="repeat" description="ANK" evidence="3">
    <location>
        <begin position="83"/>
        <end position="117"/>
    </location>
</feature>
<dbReference type="InterPro" id="IPR050889">
    <property type="entry name" value="Dendritic_Spine_Reg/Scaffold"/>
</dbReference>
<proteinExistence type="predicted"/>
<dbReference type="InterPro" id="IPR001496">
    <property type="entry name" value="SOCS_box"/>
</dbReference>
<dbReference type="Pfam" id="PF12796">
    <property type="entry name" value="Ank_2"/>
    <property type="match status" value="1"/>
</dbReference>
<dbReference type="SMART" id="SM00248">
    <property type="entry name" value="ANK"/>
    <property type="match status" value="6"/>
</dbReference>
<dbReference type="PANTHER" id="PTHR24166:SF48">
    <property type="entry name" value="PROTEIN VAPYRIN"/>
    <property type="match status" value="1"/>
</dbReference>
<evidence type="ECO:0000313" key="5">
    <source>
        <dbReference type="EMBL" id="KAK6636199.1"/>
    </source>
</evidence>
<reference evidence="5 6" key="1">
    <citation type="submission" date="2023-10" db="EMBL/GenBank/DDBJ databases">
        <title>Genomes of two closely related lineages of the louse Polyplax serrata with different host specificities.</title>
        <authorList>
            <person name="Martinu J."/>
            <person name="Tarabai H."/>
            <person name="Stefka J."/>
            <person name="Hypsa V."/>
        </authorList>
    </citation>
    <scope>NUCLEOTIDE SEQUENCE [LARGE SCALE GENOMIC DNA]</scope>
    <source>
        <strain evidence="5">HR10_N</strain>
    </source>
</reference>
<organism evidence="5 6">
    <name type="scientific">Polyplax serrata</name>
    <name type="common">Common mouse louse</name>
    <dbReference type="NCBI Taxonomy" id="468196"/>
    <lineage>
        <taxon>Eukaryota</taxon>
        <taxon>Metazoa</taxon>
        <taxon>Ecdysozoa</taxon>
        <taxon>Arthropoda</taxon>
        <taxon>Hexapoda</taxon>
        <taxon>Insecta</taxon>
        <taxon>Pterygota</taxon>
        <taxon>Neoptera</taxon>
        <taxon>Paraneoptera</taxon>
        <taxon>Psocodea</taxon>
        <taxon>Troctomorpha</taxon>
        <taxon>Phthiraptera</taxon>
        <taxon>Anoplura</taxon>
        <taxon>Polyplacidae</taxon>
        <taxon>Polyplax</taxon>
    </lineage>
</organism>
<keyword evidence="1" id="KW-0677">Repeat</keyword>
<comment type="caution">
    <text evidence="5">The sequence shown here is derived from an EMBL/GenBank/DDBJ whole genome shotgun (WGS) entry which is preliminary data.</text>
</comment>
<dbReference type="PROSITE" id="PS50297">
    <property type="entry name" value="ANK_REP_REGION"/>
    <property type="match status" value="2"/>
</dbReference>
<dbReference type="EMBL" id="JAWJWE010000004">
    <property type="protein sequence ID" value="KAK6636199.1"/>
    <property type="molecule type" value="Genomic_DNA"/>
</dbReference>
<dbReference type="InterPro" id="IPR002110">
    <property type="entry name" value="Ankyrin_rpt"/>
</dbReference>
<dbReference type="PROSITE" id="PS50088">
    <property type="entry name" value="ANK_REPEAT"/>
    <property type="match status" value="2"/>
</dbReference>
<evidence type="ECO:0000313" key="6">
    <source>
        <dbReference type="Proteomes" id="UP001372834"/>
    </source>
</evidence>
<keyword evidence="2 3" id="KW-0040">ANK repeat</keyword>
<dbReference type="Gene3D" id="1.25.40.20">
    <property type="entry name" value="Ankyrin repeat-containing domain"/>
    <property type="match status" value="3"/>
</dbReference>
<protein>
    <recommendedName>
        <fullName evidence="4">SOCS box domain-containing protein</fullName>
    </recommendedName>
</protein>
<dbReference type="PRINTS" id="PR01415">
    <property type="entry name" value="ANKYRIN"/>
</dbReference>
<feature type="repeat" description="ANK" evidence="3">
    <location>
        <begin position="118"/>
        <end position="151"/>
    </location>
</feature>
<dbReference type="SUPFAM" id="SSF48403">
    <property type="entry name" value="Ankyrin repeat"/>
    <property type="match status" value="2"/>
</dbReference>
<dbReference type="InterPro" id="IPR036036">
    <property type="entry name" value="SOCS_box-like_dom_sf"/>
</dbReference>
<evidence type="ECO:0000256" key="2">
    <source>
        <dbReference type="ARBA" id="ARBA00023043"/>
    </source>
</evidence>
<dbReference type="Proteomes" id="UP001372834">
    <property type="component" value="Unassembled WGS sequence"/>
</dbReference>
<dbReference type="InterPro" id="IPR036770">
    <property type="entry name" value="Ankyrin_rpt-contain_sf"/>
</dbReference>
<dbReference type="SUPFAM" id="SSF158235">
    <property type="entry name" value="SOCS box-like"/>
    <property type="match status" value="1"/>
</dbReference>
<name>A0AAN8P374_POLSC</name>
<dbReference type="PROSITE" id="PS50225">
    <property type="entry name" value="SOCS"/>
    <property type="match status" value="1"/>
</dbReference>